<keyword evidence="9" id="KW-0732">Signal</keyword>
<accession>A0A7K1FQ08</accession>
<dbReference type="GO" id="GO:0008360">
    <property type="term" value="P:regulation of cell shape"/>
    <property type="evidence" value="ECO:0007669"/>
    <property type="project" value="UniProtKB-UniRule"/>
</dbReference>
<dbReference type="SUPFAM" id="SSF141523">
    <property type="entry name" value="L,D-transpeptidase catalytic domain-like"/>
    <property type="match status" value="1"/>
</dbReference>
<dbReference type="GO" id="GO:0071555">
    <property type="term" value="P:cell wall organization"/>
    <property type="evidence" value="ECO:0007669"/>
    <property type="project" value="UniProtKB-UniRule"/>
</dbReference>
<comment type="caution">
    <text evidence="11">The sequence shown here is derived from an EMBL/GenBank/DDBJ whole genome shotgun (WGS) entry which is preliminary data.</text>
</comment>
<keyword evidence="12" id="KW-1185">Reference proteome</keyword>
<dbReference type="Gene3D" id="2.60.40.3780">
    <property type="match status" value="1"/>
</dbReference>
<dbReference type="InterPro" id="IPR050979">
    <property type="entry name" value="LD-transpeptidase"/>
</dbReference>
<protein>
    <submittedName>
        <fullName evidence="11">L,D-transpeptidase family protein</fullName>
    </submittedName>
</protein>
<dbReference type="InterPro" id="IPR038063">
    <property type="entry name" value="Transpep_catalytic_dom"/>
</dbReference>
<feature type="signal peptide" evidence="9">
    <location>
        <begin position="1"/>
        <end position="28"/>
    </location>
</feature>
<keyword evidence="4 7" id="KW-0573">Peptidoglycan synthesis</keyword>
<dbReference type="UniPathway" id="UPA00219"/>
<evidence type="ECO:0000256" key="7">
    <source>
        <dbReference type="PROSITE-ProRule" id="PRU01373"/>
    </source>
</evidence>
<dbReference type="PANTHER" id="PTHR30582">
    <property type="entry name" value="L,D-TRANSPEPTIDASE"/>
    <property type="match status" value="1"/>
</dbReference>
<evidence type="ECO:0000256" key="4">
    <source>
        <dbReference type="ARBA" id="ARBA00022984"/>
    </source>
</evidence>
<evidence type="ECO:0000256" key="2">
    <source>
        <dbReference type="ARBA" id="ARBA00022679"/>
    </source>
</evidence>
<dbReference type="Proteomes" id="UP000460221">
    <property type="component" value="Unassembled WGS sequence"/>
</dbReference>
<dbReference type="Gene3D" id="2.60.40.3710">
    <property type="match status" value="1"/>
</dbReference>
<feature type="active site" description="Proton donor/acceptor" evidence="7">
    <location>
        <position position="384"/>
    </location>
</feature>
<feature type="compositionally biased region" description="Low complexity" evidence="8">
    <location>
        <begin position="58"/>
        <end position="75"/>
    </location>
</feature>
<evidence type="ECO:0000256" key="3">
    <source>
        <dbReference type="ARBA" id="ARBA00022960"/>
    </source>
</evidence>
<comment type="pathway">
    <text evidence="1 7">Cell wall biogenesis; peptidoglycan biosynthesis.</text>
</comment>
<evidence type="ECO:0000256" key="6">
    <source>
        <dbReference type="ARBA" id="ARBA00023316"/>
    </source>
</evidence>
<dbReference type="InterPro" id="IPR041280">
    <property type="entry name" value="Big_10"/>
</dbReference>
<sequence length="455" mass="48149">MSSGRIGRASRWLGAVAVLSLVVSACGASTEADQEVVTVTVPAQNAPATTQVGVPGLDTPTTSAPVVSSSDPSPSGEVTTPTATGSAVKWTLKPLDKAKGIGPNEPVVISVFAAKITELALTGDDGSTITGALNEDKTTWTSNERLEFGTTYTIDAIATSNLDGSAAQVSSSFATVIPAGKLGVQVNIPNGGEVGIAAPIIVTFLGQVTNKADVEAALQVTTSAGDKVEGNWAWVQDEDFQKLGSLQSQVHWRPTKSTGAYEGVPYWPAGTVVRVDLKLKGVNYGGNLWGQSDLIKNFKIRKDQQIVLADASTFHLLVMVNGQIQKNYAVSYGKDSVPGRATVTGVHVVTAKHPEYKMCNQQFDYCNSLQKWAVRINNNGEFIHQNLAAKAAFGKENVSHGCVNMNEPDAQNYYNSAMYGDPVVVSNTGGPAMGEGDALYDWIFSAEEWKSRSAM</sequence>
<dbReference type="GO" id="GO:0005576">
    <property type="term" value="C:extracellular region"/>
    <property type="evidence" value="ECO:0007669"/>
    <property type="project" value="TreeGrafter"/>
</dbReference>
<dbReference type="PROSITE" id="PS51257">
    <property type="entry name" value="PROKAR_LIPOPROTEIN"/>
    <property type="match status" value="1"/>
</dbReference>
<feature type="domain" description="L,D-TPase catalytic" evidence="10">
    <location>
        <begin position="305"/>
        <end position="426"/>
    </location>
</feature>
<reference evidence="11 12" key="1">
    <citation type="submission" date="2019-11" db="EMBL/GenBank/DDBJ databases">
        <authorList>
            <person name="Jiang L.-Q."/>
        </authorList>
    </citation>
    <scope>NUCLEOTIDE SEQUENCE [LARGE SCALE GENOMIC DNA]</scope>
    <source>
        <strain evidence="11 12">YIM 132087</strain>
    </source>
</reference>
<organism evidence="11 12">
    <name type="scientific">Nakamurella alba</name>
    <dbReference type="NCBI Taxonomy" id="2665158"/>
    <lineage>
        <taxon>Bacteria</taxon>
        <taxon>Bacillati</taxon>
        <taxon>Actinomycetota</taxon>
        <taxon>Actinomycetes</taxon>
        <taxon>Nakamurellales</taxon>
        <taxon>Nakamurellaceae</taxon>
        <taxon>Nakamurella</taxon>
    </lineage>
</organism>
<dbReference type="EMBL" id="WLYK01000008">
    <property type="protein sequence ID" value="MTD16150.1"/>
    <property type="molecule type" value="Genomic_DNA"/>
</dbReference>
<evidence type="ECO:0000256" key="1">
    <source>
        <dbReference type="ARBA" id="ARBA00004752"/>
    </source>
</evidence>
<keyword evidence="2" id="KW-0808">Transferase</keyword>
<dbReference type="Pfam" id="PF03734">
    <property type="entry name" value="YkuD"/>
    <property type="match status" value="1"/>
</dbReference>
<evidence type="ECO:0000313" key="12">
    <source>
        <dbReference type="Proteomes" id="UP000460221"/>
    </source>
</evidence>
<feature type="chain" id="PRO_5029842351" evidence="9">
    <location>
        <begin position="29"/>
        <end position="455"/>
    </location>
</feature>
<feature type="active site" description="Nucleophile" evidence="7">
    <location>
        <position position="402"/>
    </location>
</feature>
<gene>
    <name evidence="11" type="ORF">GIS00_19610</name>
</gene>
<keyword evidence="5" id="KW-0012">Acyltransferase</keyword>
<evidence type="ECO:0000256" key="9">
    <source>
        <dbReference type="SAM" id="SignalP"/>
    </source>
</evidence>
<feature type="region of interest" description="Disordered" evidence="8">
    <location>
        <begin position="50"/>
        <end position="83"/>
    </location>
</feature>
<dbReference type="GO" id="GO:0018104">
    <property type="term" value="P:peptidoglycan-protein cross-linking"/>
    <property type="evidence" value="ECO:0007669"/>
    <property type="project" value="TreeGrafter"/>
</dbReference>
<evidence type="ECO:0000259" key="10">
    <source>
        <dbReference type="PROSITE" id="PS52029"/>
    </source>
</evidence>
<keyword evidence="6 7" id="KW-0961">Cell wall biogenesis/degradation</keyword>
<dbReference type="Pfam" id="PF17964">
    <property type="entry name" value="Big_10"/>
    <property type="match status" value="1"/>
</dbReference>
<dbReference type="Gene3D" id="2.40.440.10">
    <property type="entry name" value="L,D-transpeptidase catalytic domain-like"/>
    <property type="match status" value="1"/>
</dbReference>
<dbReference type="InterPro" id="IPR005490">
    <property type="entry name" value="LD_TPept_cat_dom"/>
</dbReference>
<evidence type="ECO:0000256" key="5">
    <source>
        <dbReference type="ARBA" id="ARBA00023315"/>
    </source>
</evidence>
<evidence type="ECO:0000256" key="8">
    <source>
        <dbReference type="SAM" id="MobiDB-lite"/>
    </source>
</evidence>
<dbReference type="GO" id="GO:0016746">
    <property type="term" value="F:acyltransferase activity"/>
    <property type="evidence" value="ECO:0007669"/>
    <property type="project" value="UniProtKB-KW"/>
</dbReference>
<evidence type="ECO:0000313" key="11">
    <source>
        <dbReference type="EMBL" id="MTD16150.1"/>
    </source>
</evidence>
<dbReference type="AlphaFoldDB" id="A0A7K1FQ08"/>
<proteinExistence type="predicted"/>
<dbReference type="GO" id="GO:0071972">
    <property type="term" value="F:peptidoglycan L,D-transpeptidase activity"/>
    <property type="evidence" value="ECO:0007669"/>
    <property type="project" value="TreeGrafter"/>
</dbReference>
<name>A0A7K1FQ08_9ACTN</name>
<dbReference type="CDD" id="cd16913">
    <property type="entry name" value="YkuD_like"/>
    <property type="match status" value="1"/>
</dbReference>
<keyword evidence="3 7" id="KW-0133">Cell shape</keyword>
<dbReference type="PANTHER" id="PTHR30582:SF2">
    <property type="entry name" value="L,D-TRANSPEPTIDASE YCIB-RELATED"/>
    <property type="match status" value="1"/>
</dbReference>
<dbReference type="PROSITE" id="PS52029">
    <property type="entry name" value="LD_TPASE"/>
    <property type="match status" value="1"/>
</dbReference>